<evidence type="ECO:0000313" key="4">
    <source>
        <dbReference type="EMBL" id="SHG65151.1"/>
    </source>
</evidence>
<dbReference type="PANTHER" id="PTHR44591:SF25">
    <property type="entry name" value="CHEMOTAXIS TWO-COMPONENT RESPONSE REGULATOR"/>
    <property type="match status" value="1"/>
</dbReference>
<organism evidence="4 5">
    <name type="scientific">Marisediminitalea aggregata</name>
    <dbReference type="NCBI Taxonomy" id="634436"/>
    <lineage>
        <taxon>Bacteria</taxon>
        <taxon>Pseudomonadati</taxon>
        <taxon>Pseudomonadota</taxon>
        <taxon>Gammaproteobacteria</taxon>
        <taxon>Alteromonadales</taxon>
        <taxon>Alteromonadaceae</taxon>
        <taxon>Marisediminitalea</taxon>
    </lineage>
</organism>
<dbReference type="InterPro" id="IPR011006">
    <property type="entry name" value="CheY-like_superfamily"/>
</dbReference>
<dbReference type="AlphaFoldDB" id="A0A1M5LJD1"/>
<dbReference type="RefSeq" id="WP_073323272.1">
    <property type="nucleotide sequence ID" value="NZ_FQWD01000004.1"/>
</dbReference>
<proteinExistence type="predicted"/>
<dbReference type="SUPFAM" id="SSF52172">
    <property type="entry name" value="CheY-like"/>
    <property type="match status" value="1"/>
</dbReference>
<dbReference type="InterPro" id="IPR001789">
    <property type="entry name" value="Sig_transdc_resp-reg_receiver"/>
</dbReference>
<dbReference type="Pfam" id="PF00072">
    <property type="entry name" value="Response_reg"/>
    <property type="match status" value="1"/>
</dbReference>
<gene>
    <name evidence="4" type="ORF">SAMN05216361_2686</name>
</gene>
<dbReference type="Proteomes" id="UP000184520">
    <property type="component" value="Unassembled WGS sequence"/>
</dbReference>
<dbReference type="Gene3D" id="3.40.50.2300">
    <property type="match status" value="1"/>
</dbReference>
<sequence length="125" mass="13790">MKTIMIVDDATTVRCYHKAIVANATRHIEEAENGIEALEKATGKDIDLFMVDVNMPKMDGYRLCQAIRASDELNAVPIIMISTESETKDANKAFSVGANFYLNKPVDANELSTLVSLMLGEVSYE</sequence>
<dbReference type="OrthoDB" id="9800897at2"/>
<protein>
    <submittedName>
        <fullName evidence="4">Two-component system, chemotaxis family, response regulator CheY</fullName>
    </submittedName>
</protein>
<feature type="modified residue" description="4-aspartylphosphate" evidence="2">
    <location>
        <position position="52"/>
    </location>
</feature>
<dbReference type="EMBL" id="FQWD01000004">
    <property type="protein sequence ID" value="SHG65151.1"/>
    <property type="molecule type" value="Genomic_DNA"/>
</dbReference>
<dbReference type="PANTHER" id="PTHR44591">
    <property type="entry name" value="STRESS RESPONSE REGULATOR PROTEIN 1"/>
    <property type="match status" value="1"/>
</dbReference>
<evidence type="ECO:0000313" key="5">
    <source>
        <dbReference type="Proteomes" id="UP000184520"/>
    </source>
</evidence>
<accession>A0A1M5LJD1</accession>
<keyword evidence="5" id="KW-1185">Reference proteome</keyword>
<evidence type="ECO:0000256" key="2">
    <source>
        <dbReference type="PROSITE-ProRule" id="PRU00169"/>
    </source>
</evidence>
<evidence type="ECO:0000256" key="1">
    <source>
        <dbReference type="ARBA" id="ARBA00022553"/>
    </source>
</evidence>
<dbReference type="SMART" id="SM00448">
    <property type="entry name" value="REC"/>
    <property type="match status" value="1"/>
</dbReference>
<dbReference type="STRING" id="634436.SAMN05216361_2686"/>
<name>A0A1M5LJD1_9ALTE</name>
<dbReference type="GO" id="GO:0000160">
    <property type="term" value="P:phosphorelay signal transduction system"/>
    <property type="evidence" value="ECO:0007669"/>
    <property type="project" value="InterPro"/>
</dbReference>
<feature type="domain" description="Response regulatory" evidence="3">
    <location>
        <begin position="3"/>
        <end position="119"/>
    </location>
</feature>
<evidence type="ECO:0000259" key="3">
    <source>
        <dbReference type="PROSITE" id="PS50110"/>
    </source>
</evidence>
<dbReference type="PROSITE" id="PS50110">
    <property type="entry name" value="RESPONSE_REGULATORY"/>
    <property type="match status" value="1"/>
</dbReference>
<dbReference type="InterPro" id="IPR050595">
    <property type="entry name" value="Bact_response_regulator"/>
</dbReference>
<keyword evidence="1 2" id="KW-0597">Phosphoprotein</keyword>
<reference evidence="5" key="1">
    <citation type="submission" date="2016-11" db="EMBL/GenBank/DDBJ databases">
        <authorList>
            <person name="Varghese N."/>
            <person name="Submissions S."/>
        </authorList>
    </citation>
    <scope>NUCLEOTIDE SEQUENCE [LARGE SCALE GENOMIC DNA]</scope>
    <source>
        <strain evidence="5">CGMCC 1.8995</strain>
    </source>
</reference>